<dbReference type="PROSITE" id="PS51257">
    <property type="entry name" value="PROKAR_LIPOPROTEIN"/>
    <property type="match status" value="1"/>
</dbReference>
<protein>
    <recommendedName>
        <fullName evidence="3">Lipoprotein</fullName>
    </recommendedName>
</protein>
<dbReference type="AlphaFoldDB" id="A0A3D5IW67"/>
<dbReference type="OMA" id="DDCFTGI"/>
<name>A0A3D5IW67_9FLAO</name>
<evidence type="ECO:0008006" key="3">
    <source>
        <dbReference type="Google" id="ProtNLM"/>
    </source>
</evidence>
<dbReference type="Proteomes" id="UP000264330">
    <property type="component" value="Unassembled WGS sequence"/>
</dbReference>
<proteinExistence type="predicted"/>
<sequence length="183" mass="20911">MKSKIYTVVIVLTLIGTLFYACDSDDLNYQSEFRTSKKIWLDFKESSGNSYQYTVEHGSWVGFNWETTIIVEEGEIIQRHFDYTATAGLSEDIPESELQWTETKSEIGVHQNGADPITLEEVYNKAAQEWLIARDNATTYFEYENNGLISTCGYVEDHCVDDCFTGIIINSIEPIELKTTKTQ</sequence>
<evidence type="ECO:0000313" key="1">
    <source>
        <dbReference type="EMBL" id="HCV79482.1"/>
    </source>
</evidence>
<comment type="caution">
    <text evidence="1">The sequence shown here is derived from an EMBL/GenBank/DDBJ whole genome shotgun (WGS) entry which is preliminary data.</text>
</comment>
<evidence type="ECO:0000313" key="2">
    <source>
        <dbReference type="Proteomes" id="UP000264330"/>
    </source>
</evidence>
<organism evidence="1 2">
    <name type="scientific">Zunongwangia profunda</name>
    <dbReference type="NCBI Taxonomy" id="398743"/>
    <lineage>
        <taxon>Bacteria</taxon>
        <taxon>Pseudomonadati</taxon>
        <taxon>Bacteroidota</taxon>
        <taxon>Flavobacteriia</taxon>
        <taxon>Flavobacteriales</taxon>
        <taxon>Flavobacteriaceae</taxon>
        <taxon>Zunongwangia</taxon>
    </lineage>
</organism>
<reference evidence="1 2" key="1">
    <citation type="journal article" date="2018" name="Nat. Biotechnol.">
        <title>A standardized bacterial taxonomy based on genome phylogeny substantially revises the tree of life.</title>
        <authorList>
            <person name="Parks D.H."/>
            <person name="Chuvochina M."/>
            <person name="Waite D.W."/>
            <person name="Rinke C."/>
            <person name="Skarshewski A."/>
            <person name="Chaumeil P.A."/>
            <person name="Hugenholtz P."/>
        </authorList>
    </citation>
    <scope>NUCLEOTIDE SEQUENCE [LARGE SCALE GENOMIC DNA]</scope>
    <source>
        <strain evidence="1">UBA9359</strain>
    </source>
</reference>
<dbReference type="EMBL" id="DPMF01000006">
    <property type="protein sequence ID" value="HCV79482.1"/>
    <property type="molecule type" value="Genomic_DNA"/>
</dbReference>
<accession>A0A3D5IW67</accession>
<gene>
    <name evidence="1" type="ORF">DGQ38_00325</name>
</gene>
<dbReference type="RefSeq" id="WP_013070839.1">
    <property type="nucleotide sequence ID" value="NZ_CAJXAW010000006.1"/>
</dbReference>